<comment type="caution">
    <text evidence="1">The sequence shown here is derived from an EMBL/GenBank/DDBJ whole genome shotgun (WGS) entry which is preliminary data.</text>
</comment>
<evidence type="ECO:0000313" key="1">
    <source>
        <dbReference type="EMBL" id="MCI57486.1"/>
    </source>
</evidence>
<protein>
    <submittedName>
        <fullName evidence="1">Uncharacterized protein</fullName>
    </submittedName>
</protein>
<feature type="non-terminal residue" evidence="1">
    <location>
        <position position="45"/>
    </location>
</feature>
<dbReference type="AlphaFoldDB" id="A0A392TBH9"/>
<reference evidence="1 2" key="1">
    <citation type="journal article" date="2018" name="Front. Plant Sci.">
        <title>Red Clover (Trifolium pratense) and Zigzag Clover (T. medium) - A Picture of Genomic Similarities and Differences.</title>
        <authorList>
            <person name="Dluhosova J."/>
            <person name="Istvanek J."/>
            <person name="Nedelnik J."/>
            <person name="Repkova J."/>
        </authorList>
    </citation>
    <scope>NUCLEOTIDE SEQUENCE [LARGE SCALE GENOMIC DNA]</scope>
    <source>
        <strain evidence="2">cv. 10/8</strain>
        <tissue evidence="1">Leaf</tissue>
    </source>
</reference>
<dbReference type="Proteomes" id="UP000265520">
    <property type="component" value="Unassembled WGS sequence"/>
</dbReference>
<name>A0A392TBH9_9FABA</name>
<sequence length="45" mass="5318">MVVSQYNMAWRMDLELPHFAPPLMAAVQDYRAKTPVPSYYQLYPQ</sequence>
<dbReference type="EMBL" id="LXQA010529636">
    <property type="protein sequence ID" value="MCI57486.1"/>
    <property type="molecule type" value="Genomic_DNA"/>
</dbReference>
<proteinExistence type="predicted"/>
<evidence type="ECO:0000313" key="2">
    <source>
        <dbReference type="Proteomes" id="UP000265520"/>
    </source>
</evidence>
<keyword evidence="2" id="KW-1185">Reference proteome</keyword>
<accession>A0A392TBH9</accession>
<organism evidence="1 2">
    <name type="scientific">Trifolium medium</name>
    <dbReference type="NCBI Taxonomy" id="97028"/>
    <lineage>
        <taxon>Eukaryota</taxon>
        <taxon>Viridiplantae</taxon>
        <taxon>Streptophyta</taxon>
        <taxon>Embryophyta</taxon>
        <taxon>Tracheophyta</taxon>
        <taxon>Spermatophyta</taxon>
        <taxon>Magnoliopsida</taxon>
        <taxon>eudicotyledons</taxon>
        <taxon>Gunneridae</taxon>
        <taxon>Pentapetalae</taxon>
        <taxon>rosids</taxon>
        <taxon>fabids</taxon>
        <taxon>Fabales</taxon>
        <taxon>Fabaceae</taxon>
        <taxon>Papilionoideae</taxon>
        <taxon>50 kb inversion clade</taxon>
        <taxon>NPAAA clade</taxon>
        <taxon>Hologalegina</taxon>
        <taxon>IRL clade</taxon>
        <taxon>Trifolieae</taxon>
        <taxon>Trifolium</taxon>
    </lineage>
</organism>